<accession>A0AAU7D6E1</accession>
<organism evidence="1">
    <name type="scientific">Edaphobacter paludis</name>
    <dbReference type="NCBI Taxonomy" id="3035702"/>
    <lineage>
        <taxon>Bacteria</taxon>
        <taxon>Pseudomonadati</taxon>
        <taxon>Acidobacteriota</taxon>
        <taxon>Terriglobia</taxon>
        <taxon>Terriglobales</taxon>
        <taxon>Acidobacteriaceae</taxon>
        <taxon>Edaphobacter</taxon>
    </lineage>
</organism>
<evidence type="ECO:0000313" key="1">
    <source>
        <dbReference type="EMBL" id="XBH12941.1"/>
    </source>
</evidence>
<sequence length="96" mass="10693">MTSTNSDHIGGYRREVDYQRLGPALLIASSLVLAVRTAKWTATHSDGLSAADWDKEVEHSARIAKLVLSHVTARYPELFQAKDVPWFVATDEEVPK</sequence>
<protein>
    <submittedName>
        <fullName evidence="1">Uncharacterized protein</fullName>
    </submittedName>
</protein>
<dbReference type="RefSeq" id="WP_348269599.1">
    <property type="nucleotide sequence ID" value="NZ_CP121195.1"/>
</dbReference>
<reference evidence="1" key="1">
    <citation type="submission" date="2023-03" db="EMBL/GenBank/DDBJ databases">
        <title>Edaphobacter sp.</title>
        <authorList>
            <person name="Huber K.J."/>
            <person name="Papendorf J."/>
            <person name="Pilke C."/>
            <person name="Bunk B."/>
            <person name="Sproeer C."/>
            <person name="Pester M."/>
        </authorList>
    </citation>
    <scope>NUCLEOTIDE SEQUENCE</scope>
    <source>
        <strain evidence="1">DSM 109920</strain>
    </source>
</reference>
<name>A0AAU7D6E1_9BACT</name>
<proteinExistence type="predicted"/>
<dbReference type="EMBL" id="CP121195">
    <property type="protein sequence ID" value="XBH12941.1"/>
    <property type="molecule type" value="Genomic_DNA"/>
</dbReference>
<dbReference type="AlphaFoldDB" id="A0AAU7D6E1"/>
<gene>
    <name evidence="1" type="ORF">P8936_14760</name>
</gene>